<dbReference type="Proteomes" id="UP001606099">
    <property type="component" value="Unassembled WGS sequence"/>
</dbReference>
<feature type="signal peptide" evidence="2">
    <location>
        <begin position="1"/>
        <end position="20"/>
    </location>
</feature>
<keyword evidence="1 2" id="KW-0732">Signal</keyword>
<dbReference type="PANTHER" id="PTHR34606">
    <property type="entry name" value="BON DOMAIN-CONTAINING PROTEIN"/>
    <property type="match status" value="1"/>
</dbReference>
<dbReference type="EMBL" id="JBIGHZ010000004">
    <property type="protein sequence ID" value="MFG6448992.1"/>
    <property type="molecule type" value="Genomic_DNA"/>
</dbReference>
<dbReference type="InterPro" id="IPR051686">
    <property type="entry name" value="Lipoprotein_DolP"/>
</dbReference>
<dbReference type="Gene3D" id="3.30.1340.30">
    <property type="match status" value="1"/>
</dbReference>
<evidence type="ECO:0000259" key="3">
    <source>
        <dbReference type="PROSITE" id="PS50914"/>
    </source>
</evidence>
<reference evidence="4 5" key="1">
    <citation type="submission" date="2024-08" db="EMBL/GenBank/DDBJ databases">
        <authorList>
            <person name="Lu H."/>
        </authorList>
    </citation>
    <scope>NUCLEOTIDE SEQUENCE [LARGE SCALE GENOMIC DNA]</scope>
    <source>
        <strain evidence="4 5">BYS180W</strain>
    </source>
</reference>
<evidence type="ECO:0000313" key="5">
    <source>
        <dbReference type="Proteomes" id="UP001606099"/>
    </source>
</evidence>
<gene>
    <name evidence="4" type="ORF">ACG0Z6_12190</name>
</gene>
<feature type="domain" description="BON" evidence="3">
    <location>
        <begin position="51"/>
        <end position="118"/>
    </location>
</feature>
<dbReference type="PANTHER" id="PTHR34606:SF4">
    <property type="entry name" value="OUTER MEMBRANE LIPOPROTEIN DOLP"/>
    <property type="match status" value="1"/>
</dbReference>
<dbReference type="InterPro" id="IPR007055">
    <property type="entry name" value="BON_dom"/>
</dbReference>
<sequence length="206" mass="22291">MTIKTRFALTLLLAAGAALTQTACVPLVVGGAMVGGAMVASDRRTSGIQVEDQSIELKAGRRISEQLGDRVHINTNSYNRVVLLTGETRNDADKAAAERVARGVENVQHVINEIEVGMLSSLSSRANDVAIATKVRATLLDAPELMSNAFYVVVERGNVYLMGRVTEREATRASELVRGIKGVNKVVRTFELISEEELARITPKKN</sequence>
<dbReference type="RefSeq" id="WP_394461763.1">
    <property type="nucleotide sequence ID" value="NZ_JBIGHZ010000004.1"/>
</dbReference>
<dbReference type="InterPro" id="IPR014004">
    <property type="entry name" value="Transpt-assoc_nodulatn_dom_bac"/>
</dbReference>
<evidence type="ECO:0000256" key="2">
    <source>
        <dbReference type="SAM" id="SignalP"/>
    </source>
</evidence>
<dbReference type="PROSITE" id="PS50914">
    <property type="entry name" value="BON"/>
    <property type="match status" value="2"/>
</dbReference>
<feature type="domain" description="BON" evidence="3">
    <location>
        <begin position="127"/>
        <end position="194"/>
    </location>
</feature>
<keyword evidence="5" id="KW-1185">Reference proteome</keyword>
<evidence type="ECO:0000256" key="1">
    <source>
        <dbReference type="ARBA" id="ARBA00022729"/>
    </source>
</evidence>
<feature type="chain" id="PRO_5045695112" evidence="2">
    <location>
        <begin position="21"/>
        <end position="206"/>
    </location>
</feature>
<accession>A0ABW7FXE9</accession>
<name>A0ABW7FXE9_9BURK</name>
<evidence type="ECO:0000313" key="4">
    <source>
        <dbReference type="EMBL" id="MFG6448992.1"/>
    </source>
</evidence>
<protein>
    <submittedName>
        <fullName evidence="4">BON domain-containing protein</fullName>
    </submittedName>
</protein>
<comment type="caution">
    <text evidence="4">The sequence shown here is derived from an EMBL/GenBank/DDBJ whole genome shotgun (WGS) entry which is preliminary data.</text>
</comment>
<organism evidence="4 5">
    <name type="scientific">Roseateles rivi</name>
    <dbReference type="NCBI Taxonomy" id="3299028"/>
    <lineage>
        <taxon>Bacteria</taxon>
        <taxon>Pseudomonadati</taxon>
        <taxon>Pseudomonadota</taxon>
        <taxon>Betaproteobacteria</taxon>
        <taxon>Burkholderiales</taxon>
        <taxon>Sphaerotilaceae</taxon>
        <taxon>Roseateles</taxon>
    </lineage>
</organism>
<proteinExistence type="predicted"/>
<dbReference type="SMART" id="SM00749">
    <property type="entry name" value="BON"/>
    <property type="match status" value="2"/>
</dbReference>
<dbReference type="Pfam" id="PF04972">
    <property type="entry name" value="BON"/>
    <property type="match status" value="2"/>
</dbReference>